<dbReference type="STRING" id="5762.D2W0A7"/>
<dbReference type="OMA" id="VWCSATF"/>
<evidence type="ECO:0000256" key="2">
    <source>
        <dbReference type="ARBA" id="ARBA00022723"/>
    </source>
</evidence>
<dbReference type="CDD" id="cd08204">
    <property type="entry name" value="ArfGap"/>
    <property type="match status" value="1"/>
</dbReference>
<dbReference type="InterPro" id="IPR051718">
    <property type="entry name" value="ARF_GTPase-activating"/>
</dbReference>
<evidence type="ECO:0000256" key="3">
    <source>
        <dbReference type="ARBA" id="ARBA00022771"/>
    </source>
</evidence>
<evidence type="ECO:0000256" key="6">
    <source>
        <dbReference type="SAM" id="MobiDB-lite"/>
    </source>
</evidence>
<dbReference type="VEuPathDB" id="AmoebaDB:NAEGRDRAFT_74790"/>
<dbReference type="KEGG" id="ngr:NAEGRDRAFT_74790"/>
<dbReference type="SMART" id="SM00105">
    <property type="entry name" value="ArfGap"/>
    <property type="match status" value="1"/>
</dbReference>
<evidence type="ECO:0000313" key="9">
    <source>
        <dbReference type="Proteomes" id="UP000006671"/>
    </source>
</evidence>
<dbReference type="EMBL" id="GG738917">
    <property type="protein sequence ID" value="EFC37541.1"/>
    <property type="molecule type" value="Genomic_DNA"/>
</dbReference>
<feature type="compositionally biased region" description="Basic and acidic residues" evidence="6">
    <location>
        <begin position="201"/>
        <end position="213"/>
    </location>
</feature>
<gene>
    <name evidence="8" type="ORF">NAEGRDRAFT_74790</name>
</gene>
<feature type="compositionally biased region" description="Acidic residues" evidence="6">
    <location>
        <begin position="361"/>
        <end position="373"/>
    </location>
</feature>
<keyword evidence="2" id="KW-0479">Metal-binding</keyword>
<feature type="compositionally biased region" description="Polar residues" evidence="6">
    <location>
        <begin position="1"/>
        <end position="21"/>
    </location>
</feature>
<feature type="compositionally biased region" description="Low complexity" evidence="6">
    <location>
        <begin position="22"/>
        <end position="39"/>
    </location>
</feature>
<evidence type="ECO:0000256" key="1">
    <source>
        <dbReference type="ARBA" id="ARBA00022468"/>
    </source>
</evidence>
<dbReference type="SUPFAM" id="SSF57863">
    <property type="entry name" value="ArfGap/RecO-like zinc finger"/>
    <property type="match status" value="1"/>
</dbReference>
<feature type="region of interest" description="Disordered" evidence="6">
    <location>
        <begin position="311"/>
        <end position="400"/>
    </location>
</feature>
<organism evidence="9">
    <name type="scientific">Naegleria gruberi</name>
    <name type="common">Amoeba</name>
    <dbReference type="NCBI Taxonomy" id="5762"/>
    <lineage>
        <taxon>Eukaryota</taxon>
        <taxon>Discoba</taxon>
        <taxon>Heterolobosea</taxon>
        <taxon>Tetramitia</taxon>
        <taxon>Eutetramitia</taxon>
        <taxon>Vahlkampfiidae</taxon>
        <taxon>Naegleria</taxon>
    </lineage>
</organism>
<feature type="domain" description="Arf-GAP" evidence="7">
    <location>
        <begin position="49"/>
        <end position="170"/>
    </location>
</feature>
<dbReference type="InterPro" id="IPR001164">
    <property type="entry name" value="ArfGAP_dom"/>
</dbReference>
<evidence type="ECO:0000256" key="5">
    <source>
        <dbReference type="PROSITE-ProRule" id="PRU00288"/>
    </source>
</evidence>
<evidence type="ECO:0000259" key="7">
    <source>
        <dbReference type="PROSITE" id="PS50115"/>
    </source>
</evidence>
<protein>
    <submittedName>
        <fullName evidence="8">ArfGTPase-activating protein</fullName>
    </submittedName>
</protein>
<feature type="compositionally biased region" description="Basic residues" evidence="6">
    <location>
        <begin position="341"/>
        <end position="355"/>
    </location>
</feature>
<sequence length="400" mass="44201">MLKRIQSGSNYDSSPTSPTYHSSGGSNSSSSSSASSSSNNRDKQQEQFRKILSVLIKKPGNGECADCTEARPVWCSATFGTFICLRCAGIHRSLGSHISFVRSAEMDKWDEKHVKIMQLMGNERAKQYFECNLPEDKKKPARIDSTQVVEQYIKEKYVNLKYVPKKEDGKKMTFKEFLELAKQHDEPNEDDTLPQQKKKKEKSEKSEKSEKTTVKKKKVKKVVADESSSSPTTTTSKKKTETTVEDLIGITTLSPSSTQNLTSIDDFMSDIISPITPSMNEIPTPVSATDNTLLGFLSDKFSLIDLGSSNAGTTKGSASPTVSPNVVSNNTSSTITETTAPKKKTVKKSVKPIKTKKQESSDNEDEDSADEYDAIFQKTTTQKAASQDEKKNAILDLWGH</sequence>
<evidence type="ECO:0000313" key="8">
    <source>
        <dbReference type="EMBL" id="EFC37541.1"/>
    </source>
</evidence>
<keyword evidence="1" id="KW-0343">GTPase activation</keyword>
<reference evidence="8 9" key="1">
    <citation type="journal article" date="2010" name="Cell">
        <title>The genome of Naegleria gruberi illuminates early eukaryotic versatility.</title>
        <authorList>
            <person name="Fritz-Laylin L.K."/>
            <person name="Prochnik S.E."/>
            <person name="Ginger M.L."/>
            <person name="Dacks J.B."/>
            <person name="Carpenter M.L."/>
            <person name="Field M.C."/>
            <person name="Kuo A."/>
            <person name="Paredez A."/>
            <person name="Chapman J."/>
            <person name="Pham J."/>
            <person name="Shu S."/>
            <person name="Neupane R."/>
            <person name="Cipriano M."/>
            <person name="Mancuso J."/>
            <person name="Tu H."/>
            <person name="Salamov A."/>
            <person name="Lindquist E."/>
            <person name="Shapiro H."/>
            <person name="Lucas S."/>
            <person name="Grigoriev I.V."/>
            <person name="Cande W.Z."/>
            <person name="Fulton C."/>
            <person name="Rokhsar D.S."/>
            <person name="Dawson S.C."/>
        </authorList>
    </citation>
    <scope>NUCLEOTIDE SEQUENCE [LARGE SCALE GENOMIC DNA]</scope>
    <source>
        <strain evidence="8 9">NEG-M</strain>
    </source>
</reference>
<dbReference type="GO" id="GO:0005737">
    <property type="term" value="C:cytoplasm"/>
    <property type="evidence" value="ECO:0007669"/>
    <property type="project" value="TreeGrafter"/>
</dbReference>
<feature type="compositionally biased region" description="Low complexity" evidence="6">
    <location>
        <begin position="226"/>
        <end position="235"/>
    </location>
</feature>
<dbReference type="PROSITE" id="PS50115">
    <property type="entry name" value="ARFGAP"/>
    <property type="match status" value="1"/>
</dbReference>
<dbReference type="PANTHER" id="PTHR45705">
    <property type="entry name" value="FI20236P1"/>
    <property type="match status" value="1"/>
</dbReference>
<dbReference type="Gene3D" id="1.10.220.150">
    <property type="entry name" value="Arf GTPase activating protein"/>
    <property type="match status" value="1"/>
</dbReference>
<keyword evidence="3 5" id="KW-0863">Zinc-finger</keyword>
<dbReference type="PRINTS" id="PR00405">
    <property type="entry name" value="REVINTRACTNG"/>
</dbReference>
<dbReference type="Proteomes" id="UP000006671">
    <property type="component" value="Unassembled WGS sequence"/>
</dbReference>
<feature type="compositionally biased region" description="Low complexity" evidence="6">
    <location>
        <begin position="317"/>
        <end position="339"/>
    </location>
</feature>
<dbReference type="eggNOG" id="KOG0703">
    <property type="taxonomic scope" value="Eukaryota"/>
</dbReference>
<feature type="region of interest" description="Disordered" evidence="6">
    <location>
        <begin position="181"/>
        <end position="240"/>
    </location>
</feature>
<dbReference type="FunFam" id="1.10.220.150:FF:000009">
    <property type="entry name" value="stromal membrane-associated protein 1 isoform X1"/>
    <property type="match status" value="1"/>
</dbReference>
<feature type="region of interest" description="Disordered" evidence="6">
    <location>
        <begin position="1"/>
        <end position="43"/>
    </location>
</feature>
<dbReference type="InterPro" id="IPR038508">
    <property type="entry name" value="ArfGAP_dom_sf"/>
</dbReference>
<accession>D2W0A7</accession>
<dbReference type="OrthoDB" id="983479at2759"/>
<dbReference type="GeneID" id="8857413"/>
<feature type="compositionally biased region" description="Basic and acidic residues" evidence="6">
    <location>
        <begin position="386"/>
        <end position="400"/>
    </location>
</feature>
<evidence type="ECO:0000256" key="4">
    <source>
        <dbReference type="ARBA" id="ARBA00022833"/>
    </source>
</evidence>
<dbReference type="GO" id="GO:0008270">
    <property type="term" value="F:zinc ion binding"/>
    <property type="evidence" value="ECO:0007669"/>
    <property type="project" value="UniProtKB-KW"/>
</dbReference>
<dbReference type="Pfam" id="PF01412">
    <property type="entry name" value="ArfGap"/>
    <property type="match status" value="1"/>
</dbReference>
<keyword evidence="9" id="KW-1185">Reference proteome</keyword>
<dbReference type="GO" id="GO:0005096">
    <property type="term" value="F:GTPase activator activity"/>
    <property type="evidence" value="ECO:0007669"/>
    <property type="project" value="UniProtKB-KW"/>
</dbReference>
<proteinExistence type="predicted"/>
<dbReference type="InterPro" id="IPR037278">
    <property type="entry name" value="ARFGAP/RecO"/>
</dbReference>
<dbReference type="RefSeq" id="XP_002670285.1">
    <property type="nucleotide sequence ID" value="XM_002670239.1"/>
</dbReference>
<keyword evidence="4" id="KW-0862">Zinc</keyword>
<dbReference type="InParanoid" id="D2W0A7"/>
<dbReference type="PANTHER" id="PTHR45705:SF1">
    <property type="entry name" value="FI20236P1"/>
    <property type="match status" value="1"/>
</dbReference>
<name>D2W0A7_NAEGR</name>
<dbReference type="AlphaFoldDB" id="D2W0A7"/>